<organism evidence="2 3">
    <name type="scientific">Alternaria tenuissima</name>
    <dbReference type="NCBI Taxonomy" id="119927"/>
    <lineage>
        <taxon>Eukaryota</taxon>
        <taxon>Fungi</taxon>
        <taxon>Dikarya</taxon>
        <taxon>Ascomycota</taxon>
        <taxon>Pezizomycotina</taxon>
        <taxon>Dothideomycetes</taxon>
        <taxon>Pleosporomycetidae</taxon>
        <taxon>Pleosporales</taxon>
        <taxon>Pleosporineae</taxon>
        <taxon>Pleosporaceae</taxon>
        <taxon>Alternaria</taxon>
        <taxon>Alternaria sect. Alternaria</taxon>
        <taxon>Alternaria alternata complex</taxon>
    </lineage>
</organism>
<protein>
    <submittedName>
        <fullName evidence="2">Uncharacterized protein</fullName>
    </submittedName>
</protein>
<dbReference type="AlphaFoldDB" id="A0A4Q4QY55"/>
<proteinExistence type="predicted"/>
<evidence type="ECO:0000313" key="3">
    <source>
        <dbReference type="Proteomes" id="UP000292402"/>
    </source>
</evidence>
<evidence type="ECO:0000313" key="2">
    <source>
        <dbReference type="EMBL" id="RYN41573.1"/>
    </source>
</evidence>
<name>A0A4Q4QY55_9PLEO</name>
<feature type="region of interest" description="Disordered" evidence="1">
    <location>
        <begin position="1"/>
        <end position="41"/>
    </location>
</feature>
<accession>A0A4Q4QY55</accession>
<dbReference type="EMBL" id="PDXA01000050">
    <property type="protein sequence ID" value="RYN41573.1"/>
    <property type="molecule type" value="Genomic_DNA"/>
</dbReference>
<gene>
    <name evidence="2" type="ORF">AA0114_g10762</name>
</gene>
<dbReference type="OrthoDB" id="3685107at2759"/>
<reference evidence="3" key="1">
    <citation type="journal article" date="2019" name="bioRxiv">
        <title>Genomics, evolutionary history and diagnostics of the Alternaria alternata species group including apple and Asian pear pathotypes.</title>
        <authorList>
            <person name="Armitage A.D."/>
            <person name="Cockerton H.M."/>
            <person name="Sreenivasaprasad S."/>
            <person name="Woodhall J.W."/>
            <person name="Lane C.R."/>
            <person name="Harrison R.J."/>
            <person name="Clarkson J.P."/>
        </authorList>
    </citation>
    <scope>NUCLEOTIDE SEQUENCE [LARGE SCALE GENOMIC DNA]</scope>
    <source>
        <strain evidence="3">FERA 1082</strain>
    </source>
</reference>
<sequence length="344" mass="38661">MTPPNPTTTSSKRRRPVYTTFADGSRGRIDPPPPPGPTRKPISLAELEEICASWDFPRWGDQLAHTLDHAERLLYDTSTGPWEDERDRKRSLYWGIRDEIQNLVEEAGFTGMAAPGPTPFLYTAFYDPDEGVPQLPQSTKHYQPYNTTNNTIAPPPESAIFEATKQVRAQHAFTEPQKEAGRQVNSDFKDSSDRVISGRVTKPTKTAKWIRGRVTGDDMKSPKKKEPTDQADNTFLWANDADWLQPYLGLVPADQSTTMKVSGLLHAAKLVYIIQREITPEDVFSLLKGVGNQVTQSGEYMWAARSMSDNRSRWQGSVMNDFIYPRVAEIVLKWAGEAGNKDTS</sequence>
<comment type="caution">
    <text evidence="2">The sequence shown here is derived from an EMBL/GenBank/DDBJ whole genome shotgun (WGS) entry which is preliminary data.</text>
</comment>
<dbReference type="Proteomes" id="UP000292402">
    <property type="component" value="Unassembled WGS sequence"/>
</dbReference>
<evidence type="ECO:0000256" key="1">
    <source>
        <dbReference type="SAM" id="MobiDB-lite"/>
    </source>
</evidence>